<dbReference type="InterPro" id="IPR020084">
    <property type="entry name" value="NUDIX_hydrolase_CS"/>
</dbReference>
<evidence type="ECO:0000256" key="6">
    <source>
        <dbReference type="ARBA" id="ARBA00022763"/>
    </source>
</evidence>
<dbReference type="InterPro" id="IPR000086">
    <property type="entry name" value="NUDIX_hydrolase_dom"/>
</dbReference>
<name>A0A0A8TEX6_ACIBZ</name>
<dbReference type="InterPro" id="IPR022998">
    <property type="entry name" value="ThiamineP_synth_TenI"/>
</dbReference>
<dbReference type="InterPro" id="IPR013785">
    <property type="entry name" value="Aldolase_TIM"/>
</dbReference>
<dbReference type="EC" id="3.6.1.55" evidence="12"/>
<evidence type="ECO:0000256" key="1">
    <source>
        <dbReference type="ARBA" id="ARBA00001946"/>
    </source>
</evidence>
<comment type="cofactor">
    <cofactor evidence="1">
        <name>Mg(2+)</name>
        <dbReference type="ChEBI" id="CHEBI:18420"/>
    </cofactor>
</comment>
<evidence type="ECO:0000256" key="12">
    <source>
        <dbReference type="ARBA" id="ARBA00038905"/>
    </source>
</evidence>
<dbReference type="PANTHER" id="PTHR47707">
    <property type="entry name" value="8-OXO-DGTP DIPHOSPHATASE"/>
    <property type="match status" value="1"/>
</dbReference>
<evidence type="ECO:0000256" key="10">
    <source>
        <dbReference type="ARBA" id="ARBA00035861"/>
    </source>
</evidence>
<dbReference type="GO" id="GO:0006260">
    <property type="term" value="P:DNA replication"/>
    <property type="evidence" value="ECO:0007669"/>
    <property type="project" value="UniProtKB-KW"/>
</dbReference>
<dbReference type="Gene3D" id="3.20.20.70">
    <property type="entry name" value="Aldolase class I"/>
    <property type="match status" value="1"/>
</dbReference>
<keyword evidence="5" id="KW-0479">Metal-binding</keyword>
<dbReference type="RefSeq" id="WP_042085186.1">
    <property type="nucleotide sequence ID" value="NZ_BKNL01000024.1"/>
</dbReference>
<evidence type="ECO:0000256" key="9">
    <source>
        <dbReference type="ARBA" id="ARBA00023204"/>
    </source>
</evidence>
<dbReference type="PRINTS" id="PR00502">
    <property type="entry name" value="NUDIXFAMILY"/>
</dbReference>
<keyword evidence="3" id="KW-0515">Mutator protein</keyword>
<dbReference type="GO" id="GO:0008413">
    <property type="term" value="F:8-oxo-7,8-dihydroguanosine triphosphate pyrophosphatase activity"/>
    <property type="evidence" value="ECO:0007669"/>
    <property type="project" value="TreeGrafter"/>
</dbReference>
<evidence type="ECO:0000256" key="2">
    <source>
        <dbReference type="ARBA" id="ARBA00005582"/>
    </source>
</evidence>
<keyword evidence="4" id="KW-0235">DNA replication</keyword>
<dbReference type="SUPFAM" id="SSF51391">
    <property type="entry name" value="Thiamin phosphate synthase"/>
    <property type="match status" value="1"/>
</dbReference>
<dbReference type="EMBL" id="CP092085">
    <property type="protein sequence ID" value="UUN96587.1"/>
    <property type="molecule type" value="Genomic_DNA"/>
</dbReference>
<evidence type="ECO:0000256" key="14">
    <source>
        <dbReference type="ARBA" id="ARBA00041592"/>
    </source>
</evidence>
<dbReference type="GO" id="GO:0044716">
    <property type="term" value="F:8-oxo-GDP phosphatase activity"/>
    <property type="evidence" value="ECO:0007669"/>
    <property type="project" value="TreeGrafter"/>
</dbReference>
<dbReference type="GO" id="GO:0009228">
    <property type="term" value="P:thiamine biosynthetic process"/>
    <property type="evidence" value="ECO:0007669"/>
    <property type="project" value="UniProtKB-KW"/>
</dbReference>
<dbReference type="CDD" id="cd03425">
    <property type="entry name" value="NUDIX_MutT_NudA_like"/>
    <property type="match status" value="1"/>
</dbReference>
<dbReference type="InterPro" id="IPR029119">
    <property type="entry name" value="MutY_C"/>
</dbReference>
<dbReference type="PROSITE" id="PS00893">
    <property type="entry name" value="NUDIX_BOX"/>
    <property type="match status" value="1"/>
</dbReference>
<dbReference type="PANTHER" id="PTHR47707:SF1">
    <property type="entry name" value="NUDIX HYDROLASE FAMILY PROTEIN"/>
    <property type="match status" value="1"/>
</dbReference>
<dbReference type="PROSITE" id="PS51462">
    <property type="entry name" value="NUDIX"/>
    <property type="match status" value="1"/>
</dbReference>
<reference evidence="17" key="1">
    <citation type="submission" date="2022-02" db="EMBL/GenBank/DDBJ databases">
        <title>Characterization of Tn125 harboring carbapenem-resistant Acinetobacter bereziniae clinical isolates.</title>
        <authorList>
            <person name="Wong N.-K."/>
            <person name="Pan Q."/>
        </authorList>
    </citation>
    <scope>NUCLEOTIDE SEQUENCE</scope>
    <source>
        <strain evidence="17">GD03393</strain>
    </source>
</reference>
<dbReference type="SUPFAM" id="SSF55811">
    <property type="entry name" value="Nudix"/>
    <property type="match status" value="1"/>
</dbReference>
<dbReference type="GO" id="GO:0044715">
    <property type="term" value="F:8-oxo-dGDP phosphatase activity"/>
    <property type="evidence" value="ECO:0007669"/>
    <property type="project" value="TreeGrafter"/>
</dbReference>
<comment type="catalytic activity">
    <reaction evidence="11">
        <text>8-oxo-GTP + H2O = 8-oxo-GMP + diphosphate + H(+)</text>
        <dbReference type="Rhea" id="RHEA:67616"/>
        <dbReference type="ChEBI" id="CHEBI:15377"/>
        <dbReference type="ChEBI" id="CHEBI:15378"/>
        <dbReference type="ChEBI" id="CHEBI:33019"/>
        <dbReference type="ChEBI" id="CHEBI:143553"/>
        <dbReference type="ChEBI" id="CHEBI:145694"/>
    </reaction>
</comment>
<proteinExistence type="inferred from homology"/>
<dbReference type="GO" id="GO:0006281">
    <property type="term" value="P:DNA repair"/>
    <property type="evidence" value="ECO:0007669"/>
    <property type="project" value="UniProtKB-KW"/>
</dbReference>
<evidence type="ECO:0000256" key="8">
    <source>
        <dbReference type="ARBA" id="ARBA00022842"/>
    </source>
</evidence>
<evidence type="ECO:0000256" key="15">
    <source>
        <dbReference type="ARBA" id="ARBA00041979"/>
    </source>
</evidence>
<dbReference type="InterPro" id="IPR047127">
    <property type="entry name" value="MutT-like"/>
</dbReference>
<comment type="similarity">
    <text evidence="2">Belongs to the Nudix hydrolase family.</text>
</comment>
<dbReference type="GO" id="GO:0035539">
    <property type="term" value="F:8-oxo-7,8-dihydrodeoxyguanosine triphosphate pyrophosphatase activity"/>
    <property type="evidence" value="ECO:0007669"/>
    <property type="project" value="UniProtKB-EC"/>
</dbReference>
<keyword evidence="6" id="KW-0227">DNA damage</keyword>
<sequence>MSKPSVHVAIALLLFRGKVLVGWRNADQHQGNKYEFPGGKIEAGETPVEACRREIFEEVGIGIQQWHAFDVIHHEYDDVEVFLHLFHATVNEQYLADIQKPWTWYSRDQLLGLNFPKANHSIIQRLFWNHHIKISEDLSELCRNKQSVVNANALNESNLNEASAQPLFYYRTELLTSAVEQVQQLNLHDLSRLIINVDIWTQLPESLQKAVAAVHYKQQQVMDLQMGQLPLGVRCIAACHDLVSLQRAHSLGFDAVILSPVLPTATHPDAHTLGWEQFAQYAKSSDLPVFALGGLSPTDLSIAQQYGAYGIAGISQF</sequence>
<dbReference type="Pfam" id="PF02581">
    <property type="entry name" value="TMP-TENI"/>
    <property type="match status" value="1"/>
</dbReference>
<dbReference type="GO" id="GO:0046872">
    <property type="term" value="F:metal ion binding"/>
    <property type="evidence" value="ECO:0007669"/>
    <property type="project" value="UniProtKB-KW"/>
</dbReference>
<gene>
    <name evidence="17" type="ORF">I9054_014535</name>
</gene>
<dbReference type="Gene3D" id="3.90.79.10">
    <property type="entry name" value="Nucleoside Triphosphate Pyrophosphohydrolase"/>
    <property type="match status" value="1"/>
</dbReference>
<dbReference type="InterPro" id="IPR020476">
    <property type="entry name" value="Nudix_hydrolase"/>
</dbReference>
<evidence type="ECO:0000313" key="18">
    <source>
        <dbReference type="Proteomes" id="UP000644140"/>
    </source>
</evidence>
<dbReference type="Pfam" id="PF14815">
    <property type="entry name" value="NUDIX_4"/>
    <property type="match status" value="1"/>
</dbReference>
<dbReference type="Proteomes" id="UP000644140">
    <property type="component" value="Chromosome"/>
</dbReference>
<keyword evidence="8" id="KW-0460">Magnesium</keyword>
<evidence type="ECO:0000256" key="13">
    <source>
        <dbReference type="ARBA" id="ARBA00040794"/>
    </source>
</evidence>
<organism evidence="17 18">
    <name type="scientific">Acinetobacter bereziniae</name>
    <name type="common">Acinetobacter genomosp. 10</name>
    <dbReference type="NCBI Taxonomy" id="106648"/>
    <lineage>
        <taxon>Bacteria</taxon>
        <taxon>Pseudomonadati</taxon>
        <taxon>Pseudomonadota</taxon>
        <taxon>Gammaproteobacteria</taxon>
        <taxon>Moraxellales</taxon>
        <taxon>Moraxellaceae</taxon>
        <taxon>Acinetobacter</taxon>
    </lineage>
</organism>
<dbReference type="STRING" id="106648.GCA_000753985_03163"/>
<evidence type="ECO:0000256" key="4">
    <source>
        <dbReference type="ARBA" id="ARBA00022705"/>
    </source>
</evidence>
<comment type="catalytic activity">
    <reaction evidence="10">
        <text>8-oxo-dGTP + H2O = 8-oxo-dGMP + diphosphate + H(+)</text>
        <dbReference type="Rhea" id="RHEA:31575"/>
        <dbReference type="ChEBI" id="CHEBI:15377"/>
        <dbReference type="ChEBI" id="CHEBI:15378"/>
        <dbReference type="ChEBI" id="CHEBI:33019"/>
        <dbReference type="ChEBI" id="CHEBI:63224"/>
        <dbReference type="ChEBI" id="CHEBI:77896"/>
        <dbReference type="EC" id="3.6.1.55"/>
    </reaction>
</comment>
<protein>
    <recommendedName>
        <fullName evidence="13">8-oxo-dGTP diphosphatase</fullName>
        <ecNumber evidence="12">3.6.1.55</ecNumber>
    </recommendedName>
    <alternativeName>
        <fullName evidence="16">7,8-dihydro-8-oxoguanine-triphosphatase</fullName>
    </alternativeName>
    <alternativeName>
        <fullName evidence="15">Mutator protein MutT</fullName>
    </alternativeName>
    <alternativeName>
        <fullName evidence="14">dGTP pyrophosphohydrolase</fullName>
    </alternativeName>
</protein>
<evidence type="ECO:0000256" key="7">
    <source>
        <dbReference type="ARBA" id="ARBA00022801"/>
    </source>
</evidence>
<dbReference type="eggNOG" id="COG0352">
    <property type="taxonomic scope" value="Bacteria"/>
</dbReference>
<evidence type="ECO:0000256" key="16">
    <source>
        <dbReference type="ARBA" id="ARBA00042798"/>
    </source>
</evidence>
<dbReference type="InterPro" id="IPR015797">
    <property type="entry name" value="NUDIX_hydrolase-like_dom_sf"/>
</dbReference>
<evidence type="ECO:0000256" key="3">
    <source>
        <dbReference type="ARBA" id="ARBA00022457"/>
    </source>
</evidence>
<keyword evidence="7" id="KW-0378">Hydrolase</keyword>
<evidence type="ECO:0000256" key="11">
    <source>
        <dbReference type="ARBA" id="ARBA00036904"/>
    </source>
</evidence>
<accession>A0A0A8TEX6</accession>
<evidence type="ECO:0000256" key="5">
    <source>
        <dbReference type="ARBA" id="ARBA00022723"/>
    </source>
</evidence>
<dbReference type="AlphaFoldDB" id="A0A0A8TEX6"/>
<keyword evidence="9" id="KW-0234">DNA repair</keyword>
<dbReference type="InterPro" id="IPR036206">
    <property type="entry name" value="ThiamineP_synth_sf"/>
</dbReference>
<dbReference type="CDD" id="cd00564">
    <property type="entry name" value="TMP_TenI"/>
    <property type="match status" value="1"/>
</dbReference>
<evidence type="ECO:0000313" key="17">
    <source>
        <dbReference type="EMBL" id="UUN96587.1"/>
    </source>
</evidence>
<dbReference type="eggNOG" id="COG1051">
    <property type="taxonomic scope" value="Bacteria"/>
</dbReference>